<evidence type="ECO:0000313" key="4">
    <source>
        <dbReference type="Proteomes" id="UP001470809"/>
    </source>
</evidence>
<dbReference type="RefSeq" id="WP_342078724.1">
    <property type="nucleotide sequence ID" value="NZ_CP151767.2"/>
</dbReference>
<keyword evidence="4" id="KW-1185">Reference proteome</keyword>
<keyword evidence="2" id="KW-1133">Transmembrane helix</keyword>
<organism evidence="3 4">
    <name type="scientific">Yoonia rhodophyticola</name>
    <dbReference type="NCBI Taxonomy" id="3137370"/>
    <lineage>
        <taxon>Bacteria</taxon>
        <taxon>Pseudomonadati</taxon>
        <taxon>Pseudomonadota</taxon>
        <taxon>Alphaproteobacteria</taxon>
        <taxon>Rhodobacterales</taxon>
        <taxon>Paracoccaceae</taxon>
        <taxon>Yoonia</taxon>
    </lineage>
</organism>
<feature type="region of interest" description="Disordered" evidence="1">
    <location>
        <begin position="32"/>
        <end position="54"/>
    </location>
</feature>
<dbReference type="EMBL" id="CP151767">
    <property type="protein sequence ID" value="WZU69431.1"/>
    <property type="molecule type" value="Genomic_DNA"/>
</dbReference>
<name>A0AAN0MIH4_9RHOB</name>
<feature type="transmembrane region" description="Helical" evidence="2">
    <location>
        <begin position="6"/>
        <end position="24"/>
    </location>
</feature>
<evidence type="ECO:0000256" key="1">
    <source>
        <dbReference type="SAM" id="MobiDB-lite"/>
    </source>
</evidence>
<dbReference type="AlphaFoldDB" id="A0AAN0MIH4"/>
<dbReference type="Proteomes" id="UP001470809">
    <property type="component" value="Chromosome"/>
</dbReference>
<proteinExistence type="predicted"/>
<protein>
    <submittedName>
        <fullName evidence="3">Uncharacterized protein</fullName>
    </submittedName>
</protein>
<dbReference type="KEGG" id="yrh:AABB31_11650"/>
<keyword evidence="2" id="KW-0472">Membrane</keyword>
<sequence length="54" mass="5897">MNDFLLIPALALTTLFAAILVGLWSKRKTDEKLDDPDALKSSLAKDGPGPQPFR</sequence>
<accession>A0AAN0MIH4</accession>
<evidence type="ECO:0000256" key="2">
    <source>
        <dbReference type="SAM" id="Phobius"/>
    </source>
</evidence>
<evidence type="ECO:0000313" key="3">
    <source>
        <dbReference type="EMBL" id="WZU69431.1"/>
    </source>
</evidence>
<reference evidence="3" key="1">
    <citation type="submission" date="2024-08" db="EMBL/GenBank/DDBJ databases">
        <title>Phylogenomic analyses of a clade within the roseobacter group suggest taxonomic reassignments of species of the genera Aestuariivita, Citreicella, Loktanella, Nautella, Pelagibaca, Ruegeria, Thalassobius, Thiobacimonas and Tropicibacter, and the proposal o.</title>
        <authorList>
            <person name="Jeon C.O."/>
        </authorList>
    </citation>
    <scope>NUCLEOTIDE SEQUENCE</scope>
    <source>
        <strain evidence="3">SS1-5</strain>
    </source>
</reference>
<gene>
    <name evidence="3" type="ORF">AABB31_11650</name>
</gene>
<keyword evidence="2" id="KW-0812">Transmembrane</keyword>